<proteinExistence type="predicted"/>
<reference evidence="2 3" key="1">
    <citation type="journal article" date="2022" name="Nat. Ecol. Evol.">
        <title>A masculinizing supergene underlies an exaggerated male reproductive morph in a spider.</title>
        <authorList>
            <person name="Hendrickx F."/>
            <person name="De Corte Z."/>
            <person name="Sonet G."/>
            <person name="Van Belleghem S.M."/>
            <person name="Kostlbacher S."/>
            <person name="Vangestel C."/>
        </authorList>
    </citation>
    <scope>NUCLEOTIDE SEQUENCE [LARGE SCALE GENOMIC DNA]</scope>
    <source>
        <strain evidence="2">W744_W776</strain>
    </source>
</reference>
<organism evidence="2 3">
    <name type="scientific">Oedothorax gibbosus</name>
    <dbReference type="NCBI Taxonomy" id="931172"/>
    <lineage>
        <taxon>Eukaryota</taxon>
        <taxon>Metazoa</taxon>
        <taxon>Ecdysozoa</taxon>
        <taxon>Arthropoda</taxon>
        <taxon>Chelicerata</taxon>
        <taxon>Arachnida</taxon>
        <taxon>Araneae</taxon>
        <taxon>Araneomorphae</taxon>
        <taxon>Entelegynae</taxon>
        <taxon>Araneoidea</taxon>
        <taxon>Linyphiidae</taxon>
        <taxon>Erigoninae</taxon>
        <taxon>Oedothorax</taxon>
    </lineage>
</organism>
<dbReference type="AlphaFoldDB" id="A0AAV6VKP5"/>
<feature type="compositionally biased region" description="Basic and acidic residues" evidence="1">
    <location>
        <begin position="73"/>
        <end position="88"/>
    </location>
</feature>
<dbReference type="Proteomes" id="UP000827092">
    <property type="component" value="Unassembled WGS sequence"/>
</dbReference>
<keyword evidence="3" id="KW-1185">Reference proteome</keyword>
<dbReference type="EMBL" id="JAFNEN010000058">
    <property type="protein sequence ID" value="KAG8197212.1"/>
    <property type="molecule type" value="Genomic_DNA"/>
</dbReference>
<comment type="caution">
    <text evidence="2">The sequence shown here is derived from an EMBL/GenBank/DDBJ whole genome shotgun (WGS) entry which is preliminary data.</text>
</comment>
<evidence type="ECO:0000313" key="2">
    <source>
        <dbReference type="EMBL" id="KAG8197212.1"/>
    </source>
</evidence>
<feature type="region of interest" description="Disordered" evidence="1">
    <location>
        <begin position="1"/>
        <end position="104"/>
    </location>
</feature>
<sequence>MSEHDSGFLGHSRGSRREPPKDDASSSAPPPPQKKRTKFPDEAAGRKRASKPPPPEIFPENSFVRDNRKKQIGMRDRKWFYPPARKDSGGGGILPIEGDRTRGG</sequence>
<evidence type="ECO:0000313" key="3">
    <source>
        <dbReference type="Proteomes" id="UP000827092"/>
    </source>
</evidence>
<accession>A0AAV6VKP5</accession>
<feature type="compositionally biased region" description="Basic and acidic residues" evidence="1">
    <location>
        <begin position="15"/>
        <end position="24"/>
    </location>
</feature>
<name>A0AAV6VKP5_9ARAC</name>
<gene>
    <name evidence="2" type="ORF">JTE90_011367</name>
</gene>
<protein>
    <submittedName>
        <fullName evidence="2">Uncharacterized protein</fullName>
    </submittedName>
</protein>
<evidence type="ECO:0000256" key="1">
    <source>
        <dbReference type="SAM" id="MobiDB-lite"/>
    </source>
</evidence>